<comment type="caution">
    <text evidence="1">The sequence shown here is derived from an EMBL/GenBank/DDBJ whole genome shotgun (WGS) entry which is preliminary data.</text>
</comment>
<evidence type="ECO:0000313" key="2">
    <source>
        <dbReference type="Proteomes" id="UP000321532"/>
    </source>
</evidence>
<name>A0A512AZ50_9BACT</name>
<gene>
    <name evidence="1" type="ORF">AAE02nite_26620</name>
</gene>
<protein>
    <submittedName>
        <fullName evidence="1">Uncharacterized protein</fullName>
    </submittedName>
</protein>
<dbReference type="AlphaFoldDB" id="A0A512AZ50"/>
<evidence type="ECO:0000313" key="1">
    <source>
        <dbReference type="EMBL" id="GEO04998.1"/>
    </source>
</evidence>
<dbReference type="Proteomes" id="UP000321532">
    <property type="component" value="Unassembled WGS sequence"/>
</dbReference>
<dbReference type="Pfam" id="PF26622">
    <property type="entry name" value="DUF8199"/>
    <property type="match status" value="1"/>
</dbReference>
<accession>A0A512AZ50</accession>
<reference evidence="1 2" key="1">
    <citation type="submission" date="2019-07" db="EMBL/GenBank/DDBJ databases">
        <title>Whole genome shotgun sequence of Adhaeribacter aerolatus NBRC 106133.</title>
        <authorList>
            <person name="Hosoyama A."/>
            <person name="Uohara A."/>
            <person name="Ohji S."/>
            <person name="Ichikawa N."/>
        </authorList>
    </citation>
    <scope>NUCLEOTIDE SEQUENCE [LARGE SCALE GENOMIC DNA]</scope>
    <source>
        <strain evidence="1 2">NBRC 106133</strain>
    </source>
</reference>
<organism evidence="1 2">
    <name type="scientific">Adhaeribacter aerolatus</name>
    <dbReference type="NCBI Taxonomy" id="670289"/>
    <lineage>
        <taxon>Bacteria</taxon>
        <taxon>Pseudomonadati</taxon>
        <taxon>Bacteroidota</taxon>
        <taxon>Cytophagia</taxon>
        <taxon>Cytophagales</taxon>
        <taxon>Hymenobacteraceae</taxon>
        <taxon>Adhaeribacter</taxon>
    </lineage>
</organism>
<keyword evidence="2" id="KW-1185">Reference proteome</keyword>
<dbReference type="EMBL" id="BJYS01000019">
    <property type="protein sequence ID" value="GEO04998.1"/>
    <property type="molecule type" value="Genomic_DNA"/>
</dbReference>
<dbReference type="OrthoDB" id="894338at2"/>
<dbReference type="RefSeq" id="WP_146898258.1">
    <property type="nucleotide sequence ID" value="NZ_BJYS01000019.1"/>
</dbReference>
<sequence length="133" mass="14872">MKALHQFFQLSLIVVISLTTMGFRVNLEECHGHEAKYISFFGGPDCCCDKGDKSKPKENTCGDLTCVVQAQYQSQTNHNTSTDQADKAVKAKTAHLIYTQIIRPVLQEQIPHFTLPPPRSGRSIGILHQTFII</sequence>
<dbReference type="InterPro" id="IPR058512">
    <property type="entry name" value="DUF8199"/>
</dbReference>
<proteinExistence type="predicted"/>